<dbReference type="Pfam" id="PF03845">
    <property type="entry name" value="Spore_permease"/>
    <property type="match status" value="1"/>
</dbReference>
<dbReference type="NCBIfam" id="TIGR00912">
    <property type="entry name" value="2A0309"/>
    <property type="match status" value="1"/>
</dbReference>
<evidence type="ECO:0000256" key="4">
    <source>
        <dbReference type="ARBA" id="ARBA00022544"/>
    </source>
</evidence>
<dbReference type="AlphaFoldDB" id="A0A2W6NDD9"/>
<feature type="transmembrane region" description="Helical" evidence="8">
    <location>
        <begin position="41"/>
        <end position="61"/>
    </location>
</feature>
<evidence type="ECO:0000256" key="5">
    <source>
        <dbReference type="ARBA" id="ARBA00022692"/>
    </source>
</evidence>
<evidence type="ECO:0000256" key="1">
    <source>
        <dbReference type="ARBA" id="ARBA00004141"/>
    </source>
</evidence>
<comment type="caution">
    <text evidence="9">The sequence shown here is derived from an EMBL/GenBank/DDBJ whole genome shotgun (WGS) entry which is preliminary data.</text>
</comment>
<evidence type="ECO:0000256" key="7">
    <source>
        <dbReference type="ARBA" id="ARBA00023136"/>
    </source>
</evidence>
<feature type="transmembrane region" description="Helical" evidence="8">
    <location>
        <begin position="340"/>
        <end position="358"/>
    </location>
</feature>
<proteinExistence type="inferred from homology"/>
<dbReference type="Proteomes" id="UP000249204">
    <property type="component" value="Unassembled WGS sequence"/>
</dbReference>
<evidence type="ECO:0000313" key="9">
    <source>
        <dbReference type="EMBL" id="PZT53699.1"/>
    </source>
</evidence>
<dbReference type="GO" id="GO:0016020">
    <property type="term" value="C:membrane"/>
    <property type="evidence" value="ECO:0007669"/>
    <property type="project" value="UniProtKB-SubCell"/>
</dbReference>
<keyword evidence="7 8" id="KW-0472">Membrane</keyword>
<evidence type="ECO:0000256" key="6">
    <source>
        <dbReference type="ARBA" id="ARBA00022989"/>
    </source>
</evidence>
<dbReference type="PANTHER" id="PTHR34975:SF2">
    <property type="entry name" value="SPORE GERMINATION PROTEIN A2"/>
    <property type="match status" value="1"/>
</dbReference>
<feature type="transmembrane region" description="Helical" evidence="8">
    <location>
        <begin position="147"/>
        <end position="167"/>
    </location>
</feature>
<feature type="transmembrane region" description="Helical" evidence="8">
    <location>
        <begin position="12"/>
        <end position="35"/>
    </location>
</feature>
<dbReference type="InterPro" id="IPR004761">
    <property type="entry name" value="Spore_GerAB"/>
</dbReference>
<feature type="transmembrane region" description="Helical" evidence="8">
    <location>
        <begin position="73"/>
        <end position="93"/>
    </location>
</feature>
<accession>A0A2W6NDD9</accession>
<feature type="transmembrane region" description="Helical" evidence="8">
    <location>
        <begin position="113"/>
        <end position="135"/>
    </location>
</feature>
<evidence type="ECO:0000313" key="10">
    <source>
        <dbReference type="Proteomes" id="UP000249204"/>
    </source>
</evidence>
<feature type="transmembrane region" description="Helical" evidence="8">
    <location>
        <begin position="312"/>
        <end position="334"/>
    </location>
</feature>
<comment type="subcellular location">
    <subcellularLocation>
        <location evidence="1">Membrane</location>
        <topology evidence="1">Multi-pass membrane protein</topology>
    </subcellularLocation>
</comment>
<dbReference type="RefSeq" id="WP_111272103.1">
    <property type="nucleotide sequence ID" value="NZ_QKWW01000063.1"/>
</dbReference>
<reference evidence="9 10" key="1">
    <citation type="submission" date="2018-06" db="EMBL/GenBank/DDBJ databases">
        <title>Isolation of heavy metals resistant Paenibacillus silvae NC2 from Gold-Copper mine in ZiJin, China.</title>
        <authorList>
            <person name="Xu J."/>
            <person name="Mazhar H.S."/>
            <person name="Rensing C."/>
        </authorList>
    </citation>
    <scope>NUCLEOTIDE SEQUENCE [LARGE SCALE GENOMIC DNA]</scope>
    <source>
        <strain evidence="9 10">NC2</strain>
    </source>
</reference>
<keyword evidence="4" id="KW-0309">Germination</keyword>
<keyword evidence="5 8" id="KW-0812">Transmembrane</keyword>
<feature type="transmembrane region" description="Helical" evidence="8">
    <location>
        <begin position="219"/>
        <end position="244"/>
    </location>
</feature>
<keyword evidence="3" id="KW-0813">Transport</keyword>
<dbReference type="PANTHER" id="PTHR34975">
    <property type="entry name" value="SPORE GERMINATION PROTEIN A2"/>
    <property type="match status" value="1"/>
</dbReference>
<evidence type="ECO:0000256" key="2">
    <source>
        <dbReference type="ARBA" id="ARBA00007998"/>
    </source>
</evidence>
<dbReference type="GO" id="GO:0009847">
    <property type="term" value="P:spore germination"/>
    <property type="evidence" value="ECO:0007669"/>
    <property type="project" value="InterPro"/>
</dbReference>
<sequence length="369" mass="41664">MPEHGRLGIRQLTILTIMTIVGDMMMIYPSVIANYSGQNAWLNAFIGIPLGMGLMFLYVKLADTYPGENLFGILRNILGYWPGTFVALFYLMYFIFGSSTQARVVGDFMTSEIFLLTPIRVVLLIFFIVIGWGIYNGLETIGRSGEILLPIVTVFMFILVICLLPQTDHKQLLPFTDTTTKQITEGLLVSFIYPVGEAIPILMLIPYVNQEAHRTRDLVIGAGFGNFLMAVLVTTSMLVMGLFLTQHNIFGSFVLSQKINIANFFQRIEVLMASSWLISTYFKSTIYLYAFIIGTAELFGFKTSRFLVLPSVLIAFALSNIVSPTITFIVTLVIPYWLDWDITMCLIFPVMLLIIHLIKNKVRFKKNTV</sequence>
<evidence type="ECO:0000256" key="3">
    <source>
        <dbReference type="ARBA" id="ARBA00022448"/>
    </source>
</evidence>
<evidence type="ECO:0000256" key="8">
    <source>
        <dbReference type="SAM" id="Phobius"/>
    </source>
</evidence>
<comment type="similarity">
    <text evidence="2">Belongs to the amino acid-polyamine-organocation (APC) superfamily. Spore germination protein (SGP) (TC 2.A.3.9) family.</text>
</comment>
<name>A0A2W6NDD9_9BACL</name>
<dbReference type="EMBL" id="QKWW01000063">
    <property type="protein sequence ID" value="PZT53699.1"/>
    <property type="molecule type" value="Genomic_DNA"/>
</dbReference>
<feature type="transmembrane region" description="Helical" evidence="8">
    <location>
        <begin position="281"/>
        <end position="300"/>
    </location>
</feature>
<feature type="transmembrane region" description="Helical" evidence="8">
    <location>
        <begin position="187"/>
        <end position="207"/>
    </location>
</feature>
<protein>
    <submittedName>
        <fullName evidence="9">Spore gernimation protein</fullName>
    </submittedName>
</protein>
<keyword evidence="6 8" id="KW-1133">Transmembrane helix</keyword>
<gene>
    <name evidence="9" type="ORF">DN757_20795</name>
</gene>
<organism evidence="9 10">
    <name type="scientific">Paenibacillus silvae</name>
    <dbReference type="NCBI Taxonomy" id="1325358"/>
    <lineage>
        <taxon>Bacteria</taxon>
        <taxon>Bacillati</taxon>
        <taxon>Bacillota</taxon>
        <taxon>Bacilli</taxon>
        <taxon>Bacillales</taxon>
        <taxon>Paenibacillaceae</taxon>
        <taxon>Paenibacillus</taxon>
    </lineage>
</organism>